<accession>A0A1C5ASE1</accession>
<dbReference type="InterPro" id="IPR002575">
    <property type="entry name" value="Aminoglycoside_PTrfase"/>
</dbReference>
<evidence type="ECO:0000259" key="1">
    <source>
        <dbReference type="Pfam" id="PF01636"/>
    </source>
</evidence>
<protein>
    <submittedName>
        <fullName evidence="2">Phosphotransferase enzyme family</fullName>
    </submittedName>
</protein>
<name>A0A1C5ASE1_9ACTN</name>
<feature type="domain" description="Aminoglycoside phosphotransferase" evidence="1">
    <location>
        <begin position="1"/>
        <end position="35"/>
    </location>
</feature>
<reference evidence="3" key="1">
    <citation type="submission" date="2016-06" db="EMBL/GenBank/DDBJ databases">
        <authorList>
            <person name="Varghese N."/>
            <person name="Submissions Spin"/>
        </authorList>
    </citation>
    <scope>NUCLEOTIDE SEQUENCE [LARGE SCALE GENOMIC DNA]</scope>
    <source>
        <strain evidence="3">DSM 44100</strain>
    </source>
</reference>
<dbReference type="AlphaFoldDB" id="A0A1C5ASE1"/>
<sequence length="48" mass="5136">MIDFGDLCTGDPAYDLAAGWLLLPDDTADHFHAGTPAHAALQRLIATR</sequence>
<organism evidence="2 3">
    <name type="scientific">Micromonospora matsumotoense</name>
    <dbReference type="NCBI Taxonomy" id="121616"/>
    <lineage>
        <taxon>Bacteria</taxon>
        <taxon>Bacillati</taxon>
        <taxon>Actinomycetota</taxon>
        <taxon>Actinomycetes</taxon>
        <taxon>Micromonosporales</taxon>
        <taxon>Micromonosporaceae</taxon>
        <taxon>Micromonospora</taxon>
    </lineage>
</organism>
<evidence type="ECO:0000313" key="2">
    <source>
        <dbReference type="EMBL" id="SCF47934.1"/>
    </source>
</evidence>
<dbReference type="InterPro" id="IPR011009">
    <property type="entry name" value="Kinase-like_dom_sf"/>
</dbReference>
<proteinExistence type="predicted"/>
<dbReference type="Pfam" id="PF01636">
    <property type="entry name" value="APH"/>
    <property type="match status" value="1"/>
</dbReference>
<dbReference type="STRING" id="121616.GA0070216_12449"/>
<dbReference type="Gene3D" id="3.90.1200.10">
    <property type="match status" value="1"/>
</dbReference>
<gene>
    <name evidence="2" type="ORF">GA0070216_12449</name>
</gene>
<dbReference type="Proteomes" id="UP000198797">
    <property type="component" value="Unassembled WGS sequence"/>
</dbReference>
<dbReference type="SUPFAM" id="SSF56112">
    <property type="entry name" value="Protein kinase-like (PK-like)"/>
    <property type="match status" value="1"/>
</dbReference>
<evidence type="ECO:0000313" key="3">
    <source>
        <dbReference type="Proteomes" id="UP000198797"/>
    </source>
</evidence>
<keyword evidence="3" id="KW-1185">Reference proteome</keyword>
<dbReference type="GO" id="GO:0016740">
    <property type="term" value="F:transferase activity"/>
    <property type="evidence" value="ECO:0007669"/>
    <property type="project" value="UniProtKB-KW"/>
</dbReference>
<dbReference type="EMBL" id="FMCU01000024">
    <property type="protein sequence ID" value="SCF47934.1"/>
    <property type="molecule type" value="Genomic_DNA"/>
</dbReference>
<keyword evidence="2" id="KW-0808">Transferase</keyword>